<dbReference type="Gene3D" id="3.40.50.2000">
    <property type="entry name" value="Glycogen Phosphorylase B"/>
    <property type="match status" value="1"/>
</dbReference>
<name>A0A382ADJ8_9ZZZZ</name>
<dbReference type="PANTHER" id="PTHR46656">
    <property type="entry name" value="PUTATIVE-RELATED"/>
    <property type="match status" value="1"/>
</dbReference>
<dbReference type="PROSITE" id="PS51257">
    <property type="entry name" value="PROKAR_LIPOPROTEIN"/>
    <property type="match status" value="1"/>
</dbReference>
<dbReference type="EMBL" id="UINC01024797">
    <property type="protein sequence ID" value="SVA99172.1"/>
    <property type="molecule type" value="Genomic_DNA"/>
</dbReference>
<reference evidence="1" key="1">
    <citation type="submission" date="2018-05" db="EMBL/GenBank/DDBJ databases">
        <authorList>
            <person name="Lanie J.A."/>
            <person name="Ng W.-L."/>
            <person name="Kazmierczak K.M."/>
            <person name="Andrzejewski T.M."/>
            <person name="Davidsen T.M."/>
            <person name="Wayne K.J."/>
            <person name="Tettelin H."/>
            <person name="Glass J.I."/>
            <person name="Rusch D."/>
            <person name="Podicherti R."/>
            <person name="Tsui H.-C.T."/>
            <person name="Winkler M.E."/>
        </authorList>
    </citation>
    <scope>NUCLEOTIDE SEQUENCE</scope>
</reference>
<gene>
    <name evidence="1" type="ORF">METZ01_LOCUS152026</name>
</gene>
<accession>A0A382ADJ8</accession>
<dbReference type="SUPFAM" id="SSF53756">
    <property type="entry name" value="UDP-Glycosyltransferase/glycogen phosphorylase"/>
    <property type="match status" value="1"/>
</dbReference>
<evidence type="ECO:0000313" key="1">
    <source>
        <dbReference type="EMBL" id="SVA99172.1"/>
    </source>
</evidence>
<protein>
    <submittedName>
        <fullName evidence="1">Uncharacterized protein</fullName>
    </submittedName>
</protein>
<organism evidence="1">
    <name type="scientific">marine metagenome</name>
    <dbReference type="NCBI Taxonomy" id="408172"/>
    <lineage>
        <taxon>unclassified sequences</taxon>
        <taxon>metagenomes</taxon>
        <taxon>ecological metagenomes</taxon>
    </lineage>
</organism>
<dbReference type="AlphaFoldDB" id="A0A382ADJ8"/>
<dbReference type="Pfam" id="PF13692">
    <property type="entry name" value="Glyco_trans_1_4"/>
    <property type="match status" value="1"/>
</dbReference>
<sequence>MSKKLNLIAPINPLGYGCVGMNMLKALFQQNVEVAFWPIGAPQVSSEEDATYVRRGIENQKTFCAAAQTLRIWHQHDMAQSVGRGKRIGMPIFELDTFNDVEKHNLKSLDHICVCSKWAKEIVDKQLDIDTYVVPLGVDNKIFNAGESTIVGHQHNVTVFLNIGKWEKRKGHDILPEIFNRAFKSTDNVELWMMNDSPFVNESDTNIWKQKYTETEAGKKVRFFPRVEQHAEVANIMKAADCGIFPSRAEGWNLEALEMMCCGKHVIISDCTAHQEFCDDSNSKLVEMGALEEAHDGVWFGGQGKWSSIGDTQIDEFARHMREIHLLKQTGVLEPNTNGMKTAKQFDWANSAKQFLFQCKIT</sequence>
<proteinExistence type="predicted"/>
<dbReference type="PANTHER" id="PTHR46656:SF3">
    <property type="entry name" value="PUTATIVE-RELATED"/>
    <property type="match status" value="1"/>
</dbReference>